<dbReference type="EMBL" id="MU839834">
    <property type="protein sequence ID" value="KAK1754899.1"/>
    <property type="molecule type" value="Genomic_DNA"/>
</dbReference>
<name>A0AAJ0BAW8_9PEZI</name>
<dbReference type="AlphaFoldDB" id="A0AAJ0BAW8"/>
<evidence type="ECO:0000256" key="1">
    <source>
        <dbReference type="SAM" id="MobiDB-lite"/>
    </source>
</evidence>
<reference evidence="2" key="1">
    <citation type="submission" date="2023-06" db="EMBL/GenBank/DDBJ databases">
        <title>Genome-scale phylogeny and comparative genomics of the fungal order Sordariales.</title>
        <authorList>
            <consortium name="Lawrence Berkeley National Laboratory"/>
            <person name="Hensen N."/>
            <person name="Bonometti L."/>
            <person name="Westerberg I."/>
            <person name="Brannstrom I.O."/>
            <person name="Guillou S."/>
            <person name="Cros-Aarteil S."/>
            <person name="Calhoun S."/>
            <person name="Haridas S."/>
            <person name="Kuo A."/>
            <person name="Mondo S."/>
            <person name="Pangilinan J."/>
            <person name="Riley R."/>
            <person name="Labutti K."/>
            <person name="Andreopoulos B."/>
            <person name="Lipzen A."/>
            <person name="Chen C."/>
            <person name="Yanf M."/>
            <person name="Daum C."/>
            <person name="Ng V."/>
            <person name="Clum A."/>
            <person name="Steindorff A."/>
            <person name="Ohm R."/>
            <person name="Martin F."/>
            <person name="Silar P."/>
            <person name="Natvig D."/>
            <person name="Lalanne C."/>
            <person name="Gautier V."/>
            <person name="Ament-Velasquez S.L."/>
            <person name="Kruys A."/>
            <person name="Hutchinson M.I."/>
            <person name="Powell A.J."/>
            <person name="Barry K."/>
            <person name="Miller A.N."/>
            <person name="Grigoriev I.V."/>
            <person name="Debuchy R."/>
            <person name="Gladieux P."/>
            <person name="Thoren M.H."/>
            <person name="Johannesson H."/>
        </authorList>
    </citation>
    <scope>NUCLEOTIDE SEQUENCE</scope>
    <source>
        <strain evidence="2">PSN4</strain>
    </source>
</reference>
<organism evidence="2 3">
    <name type="scientific">Echria macrotheca</name>
    <dbReference type="NCBI Taxonomy" id="438768"/>
    <lineage>
        <taxon>Eukaryota</taxon>
        <taxon>Fungi</taxon>
        <taxon>Dikarya</taxon>
        <taxon>Ascomycota</taxon>
        <taxon>Pezizomycotina</taxon>
        <taxon>Sordariomycetes</taxon>
        <taxon>Sordariomycetidae</taxon>
        <taxon>Sordariales</taxon>
        <taxon>Schizotheciaceae</taxon>
        <taxon>Echria</taxon>
    </lineage>
</organism>
<proteinExistence type="predicted"/>
<accession>A0AAJ0BAW8</accession>
<feature type="region of interest" description="Disordered" evidence="1">
    <location>
        <begin position="1"/>
        <end position="20"/>
    </location>
</feature>
<protein>
    <submittedName>
        <fullName evidence="2">Uncharacterized protein</fullName>
    </submittedName>
</protein>
<evidence type="ECO:0000313" key="2">
    <source>
        <dbReference type="EMBL" id="KAK1754899.1"/>
    </source>
</evidence>
<keyword evidence="3" id="KW-1185">Reference proteome</keyword>
<evidence type="ECO:0000313" key="3">
    <source>
        <dbReference type="Proteomes" id="UP001239445"/>
    </source>
</evidence>
<gene>
    <name evidence="2" type="ORF">QBC47DRAFT_203529</name>
</gene>
<dbReference type="Proteomes" id="UP001239445">
    <property type="component" value="Unassembled WGS sequence"/>
</dbReference>
<comment type="caution">
    <text evidence="2">The sequence shown here is derived from an EMBL/GenBank/DDBJ whole genome shotgun (WGS) entry which is preliminary data.</text>
</comment>
<sequence length="210" mass="23417">MPLDKREVTPTRSQRYRGSRWNPKNLDDHATYLGTCWVSQCLAKVLPVAFSSRCGCGLPRPPFGSRRLSVLQAGPIGKDAETWDLSYIRPLFHFNRGDPESRRVGLGRPHIYRVSRPASDFEPGRYPMATSPVDEDARKTFVSAANRMHQSLHHPNRSGIRRIHGDGESIHDNCHCWLLGGKADGYISRPPGVGVGLATNLTLNPPLARE</sequence>